<dbReference type="InterPro" id="IPR053876">
    <property type="entry name" value="Phage_int_M"/>
</dbReference>
<dbReference type="InterPro" id="IPR010998">
    <property type="entry name" value="Integrase_recombinase_N"/>
</dbReference>
<dbReference type="Proteomes" id="UP001484535">
    <property type="component" value="Unassembled WGS sequence"/>
</dbReference>
<feature type="domain" description="Core-binding (CB)" evidence="7">
    <location>
        <begin position="40"/>
        <end position="121"/>
    </location>
</feature>
<dbReference type="InterPro" id="IPR013762">
    <property type="entry name" value="Integrase-like_cat_sf"/>
</dbReference>
<comment type="similarity">
    <text evidence="1">Belongs to the 'phage' integrase family.</text>
</comment>
<dbReference type="SUPFAM" id="SSF56349">
    <property type="entry name" value="DNA breaking-rejoining enzymes"/>
    <property type="match status" value="1"/>
</dbReference>
<dbReference type="PANTHER" id="PTHR30629:SF2">
    <property type="entry name" value="PROPHAGE INTEGRASE INTS-RELATED"/>
    <property type="match status" value="1"/>
</dbReference>
<keyword evidence="2" id="KW-0229">DNA integration</keyword>
<evidence type="ECO:0000313" key="8">
    <source>
        <dbReference type="EMBL" id="MEN7538692.1"/>
    </source>
</evidence>
<evidence type="ECO:0000256" key="4">
    <source>
        <dbReference type="ARBA" id="ARBA00023172"/>
    </source>
</evidence>
<protein>
    <submittedName>
        <fullName evidence="8">Tyrosine-type recombinase/integrase</fullName>
    </submittedName>
</protein>
<dbReference type="InterPro" id="IPR050808">
    <property type="entry name" value="Phage_Integrase"/>
</dbReference>
<keyword evidence="9" id="KW-1185">Reference proteome</keyword>
<accession>A0ABV0D0P1</accession>
<organism evidence="8 9">
    <name type="scientific">Aurantiacibacter flavus</name>
    <dbReference type="NCBI Taxonomy" id="3145232"/>
    <lineage>
        <taxon>Bacteria</taxon>
        <taxon>Pseudomonadati</taxon>
        <taxon>Pseudomonadota</taxon>
        <taxon>Alphaproteobacteria</taxon>
        <taxon>Sphingomonadales</taxon>
        <taxon>Erythrobacteraceae</taxon>
        <taxon>Aurantiacibacter</taxon>
    </lineage>
</organism>
<dbReference type="InterPro" id="IPR025166">
    <property type="entry name" value="Integrase_DNA_bind_dom"/>
</dbReference>
<evidence type="ECO:0000256" key="1">
    <source>
        <dbReference type="ARBA" id="ARBA00008857"/>
    </source>
</evidence>
<dbReference type="Gene3D" id="1.10.150.130">
    <property type="match status" value="1"/>
</dbReference>
<dbReference type="InterPro" id="IPR044068">
    <property type="entry name" value="CB"/>
</dbReference>
<dbReference type="PROSITE" id="PS51900">
    <property type="entry name" value="CB"/>
    <property type="match status" value="1"/>
</dbReference>
<dbReference type="InterPro" id="IPR038488">
    <property type="entry name" value="Integrase_DNA-bd_sf"/>
</dbReference>
<sequence>MSLKEARAKRDEARRLLANGIDPAAAKRQAIIEATIGAATTFKLVADEYIEKMEREGKKAATIKKSRWFRDLLDRDIGHRPVSEITPHELLTAIRKVERKGHHETAQRLRSFAGRVFRYAIVTMRAQENPADLLRGALTAPQVKHHAAILEPELFGELLRAIEGYSGKPETLIALKIAPHVFVRPGELRKAEWHEFDLEGAVWRIPGEKMKMAQPHAVPLSSQVVELLGQLRALSNAGSYLFPAFHTTRRCMSENTLNSALRRLGYGGDEMTSHGFRAVASTLLNESGLWHPDAIERSLAHKDPDQVRAAYHRGAHWAERVRMMQWWSDHLEQLRDGAKIFTPVFRRA</sequence>
<dbReference type="Gene3D" id="3.30.160.390">
    <property type="entry name" value="Integrase, DNA-binding domain"/>
    <property type="match status" value="1"/>
</dbReference>
<dbReference type="InterPro" id="IPR002104">
    <property type="entry name" value="Integrase_catalytic"/>
</dbReference>
<dbReference type="CDD" id="cd00801">
    <property type="entry name" value="INT_P4_C"/>
    <property type="match status" value="1"/>
</dbReference>
<evidence type="ECO:0000256" key="2">
    <source>
        <dbReference type="ARBA" id="ARBA00022908"/>
    </source>
</evidence>
<reference evidence="8 9" key="1">
    <citation type="submission" date="2024-05" db="EMBL/GenBank/DDBJ databases">
        <authorList>
            <person name="Park S."/>
        </authorList>
    </citation>
    <scope>NUCLEOTIDE SEQUENCE [LARGE SCALE GENOMIC DNA]</scope>
    <source>
        <strain evidence="8 9">DGU5</strain>
    </source>
</reference>
<comment type="caution">
    <text evidence="8">The sequence shown here is derived from an EMBL/GenBank/DDBJ whole genome shotgun (WGS) entry which is preliminary data.</text>
</comment>
<dbReference type="PROSITE" id="PS51898">
    <property type="entry name" value="TYR_RECOMBINASE"/>
    <property type="match status" value="1"/>
</dbReference>
<gene>
    <name evidence="8" type="ORF">ABDJ38_16065</name>
</gene>
<name>A0ABV0D0P1_9SPHN</name>
<evidence type="ECO:0000259" key="7">
    <source>
        <dbReference type="PROSITE" id="PS51900"/>
    </source>
</evidence>
<keyword evidence="3 5" id="KW-0238">DNA-binding</keyword>
<dbReference type="Pfam" id="PF00589">
    <property type="entry name" value="Phage_integrase"/>
    <property type="match status" value="1"/>
</dbReference>
<evidence type="ECO:0000259" key="6">
    <source>
        <dbReference type="PROSITE" id="PS51898"/>
    </source>
</evidence>
<evidence type="ECO:0000256" key="5">
    <source>
        <dbReference type="PROSITE-ProRule" id="PRU01248"/>
    </source>
</evidence>
<dbReference type="PANTHER" id="PTHR30629">
    <property type="entry name" value="PROPHAGE INTEGRASE"/>
    <property type="match status" value="1"/>
</dbReference>
<dbReference type="InterPro" id="IPR011010">
    <property type="entry name" value="DNA_brk_join_enz"/>
</dbReference>
<proteinExistence type="inferred from homology"/>
<feature type="domain" description="Tyr recombinase" evidence="6">
    <location>
        <begin position="145"/>
        <end position="328"/>
    </location>
</feature>
<evidence type="ECO:0000256" key="3">
    <source>
        <dbReference type="ARBA" id="ARBA00023125"/>
    </source>
</evidence>
<dbReference type="Pfam" id="PF22022">
    <property type="entry name" value="Phage_int_M"/>
    <property type="match status" value="1"/>
</dbReference>
<dbReference type="RefSeq" id="WP_346786152.1">
    <property type="nucleotide sequence ID" value="NZ_JBDLBR010000007.1"/>
</dbReference>
<dbReference type="Gene3D" id="1.10.443.10">
    <property type="entry name" value="Intergrase catalytic core"/>
    <property type="match status" value="1"/>
</dbReference>
<keyword evidence="4" id="KW-0233">DNA recombination</keyword>
<dbReference type="Pfam" id="PF13356">
    <property type="entry name" value="Arm-DNA-bind_3"/>
    <property type="match status" value="1"/>
</dbReference>
<dbReference type="EMBL" id="JBDLBR010000007">
    <property type="protein sequence ID" value="MEN7538692.1"/>
    <property type="molecule type" value="Genomic_DNA"/>
</dbReference>
<evidence type="ECO:0000313" key="9">
    <source>
        <dbReference type="Proteomes" id="UP001484535"/>
    </source>
</evidence>